<proteinExistence type="predicted"/>
<feature type="region of interest" description="Disordered" evidence="1">
    <location>
        <begin position="22"/>
        <end position="61"/>
    </location>
</feature>
<feature type="compositionally biased region" description="Basic residues" evidence="1">
    <location>
        <begin position="95"/>
        <end position="119"/>
    </location>
</feature>
<feature type="compositionally biased region" description="Pro residues" evidence="1">
    <location>
        <begin position="42"/>
        <end position="55"/>
    </location>
</feature>
<protein>
    <submittedName>
        <fullName evidence="2">Uncharacterized protein</fullName>
    </submittedName>
</protein>
<sequence>MRGRCHAVRRPHPPLALAATAARRRRRGGGVAGAPRVGVAPLAPPPICRGPPPPTGRGRPVSAAACRPAAWRVAAGCASATGGCGVGAAPADARRGRRGRGSGVRRPRPAARVHGRARRGGVSTGGRRWTAGAAAAGRSRRTVGGGGAHPGRRCWCTYACEHGRCGRGLDWPPRVRGLAVTASPSAAGRAPAAAARGGAAPASVGAPADARRWGCACLRVFLRCVCSRRPVRARRAPSPYGNRCRIKPGYPRIWGLLPQERSSHRWCCVLT</sequence>
<evidence type="ECO:0000313" key="2">
    <source>
        <dbReference type="EMBL" id="OSX70918.1"/>
    </source>
</evidence>
<gene>
    <name evidence="2" type="ORF">BU14_0634s0004</name>
</gene>
<keyword evidence="3" id="KW-1185">Reference proteome</keyword>
<organism evidence="2 3">
    <name type="scientific">Porphyra umbilicalis</name>
    <name type="common">Purple laver</name>
    <name type="synonym">Red alga</name>
    <dbReference type="NCBI Taxonomy" id="2786"/>
    <lineage>
        <taxon>Eukaryota</taxon>
        <taxon>Rhodophyta</taxon>
        <taxon>Bangiophyceae</taxon>
        <taxon>Bangiales</taxon>
        <taxon>Bangiaceae</taxon>
        <taxon>Porphyra</taxon>
    </lineage>
</organism>
<reference evidence="2 3" key="1">
    <citation type="submission" date="2017-03" db="EMBL/GenBank/DDBJ databases">
        <title>WGS assembly of Porphyra umbilicalis.</title>
        <authorList>
            <person name="Brawley S.H."/>
            <person name="Blouin N.A."/>
            <person name="Ficko-Blean E."/>
            <person name="Wheeler G.L."/>
            <person name="Lohr M."/>
            <person name="Goodson H.V."/>
            <person name="Jenkins J.W."/>
            <person name="Blaby-Haas C.E."/>
            <person name="Helliwell K.E."/>
            <person name="Chan C."/>
            <person name="Marriage T."/>
            <person name="Bhattacharya D."/>
            <person name="Klein A.S."/>
            <person name="Badis Y."/>
            <person name="Brodie J."/>
            <person name="Cao Y."/>
            <person name="Collen J."/>
            <person name="Dittami S.M."/>
            <person name="Gachon C.M."/>
            <person name="Green B.R."/>
            <person name="Karpowicz S."/>
            <person name="Kim J.W."/>
            <person name="Kudahl U."/>
            <person name="Lin S."/>
            <person name="Michel G."/>
            <person name="Mittag M."/>
            <person name="Olson B.J."/>
            <person name="Pangilinan J."/>
            <person name="Peng Y."/>
            <person name="Qiu H."/>
            <person name="Shu S."/>
            <person name="Singer J.T."/>
            <person name="Smith A.G."/>
            <person name="Sprecher B.N."/>
            <person name="Wagner V."/>
            <person name="Wang W."/>
            <person name="Wang Z.-Y."/>
            <person name="Yan J."/>
            <person name="Yarish C."/>
            <person name="Zoeuner-Riek S."/>
            <person name="Zhuang Y."/>
            <person name="Zou Y."/>
            <person name="Lindquist E.A."/>
            <person name="Grimwood J."/>
            <person name="Barry K."/>
            <person name="Rokhsar D.S."/>
            <person name="Schmutz J."/>
            <person name="Stiller J.W."/>
            <person name="Grossman A.R."/>
            <person name="Prochnik S.E."/>
        </authorList>
    </citation>
    <scope>NUCLEOTIDE SEQUENCE [LARGE SCALE GENOMIC DNA]</scope>
    <source>
        <strain evidence="2">4086291</strain>
    </source>
</reference>
<dbReference type="Proteomes" id="UP000218209">
    <property type="component" value="Unassembled WGS sequence"/>
</dbReference>
<feature type="region of interest" description="Disordered" evidence="1">
    <location>
        <begin position="88"/>
        <end position="148"/>
    </location>
</feature>
<dbReference type="AlphaFoldDB" id="A0A1X6NQP0"/>
<evidence type="ECO:0000313" key="3">
    <source>
        <dbReference type="Proteomes" id="UP000218209"/>
    </source>
</evidence>
<accession>A0A1X6NQP0</accession>
<name>A0A1X6NQP0_PORUM</name>
<evidence type="ECO:0000256" key="1">
    <source>
        <dbReference type="SAM" id="MobiDB-lite"/>
    </source>
</evidence>
<feature type="compositionally biased region" description="Low complexity" evidence="1">
    <location>
        <begin position="125"/>
        <end position="137"/>
    </location>
</feature>
<dbReference type="EMBL" id="KV919190">
    <property type="protein sequence ID" value="OSX70918.1"/>
    <property type="molecule type" value="Genomic_DNA"/>
</dbReference>